<dbReference type="InterPro" id="IPR032710">
    <property type="entry name" value="NTF2-like_dom_sf"/>
</dbReference>
<evidence type="ECO:0000259" key="1">
    <source>
        <dbReference type="Pfam" id="PF12680"/>
    </source>
</evidence>
<dbReference type="KEGG" id="kim:G3T16_07580"/>
<gene>
    <name evidence="2" type="ORF">G3T16_07580</name>
</gene>
<accession>A0A6C0U4G6</accession>
<reference evidence="2 3" key="1">
    <citation type="submission" date="2020-02" db="EMBL/GenBank/DDBJ databases">
        <title>Genome sequencing for Kineobactrum sp. M2.</title>
        <authorList>
            <person name="Park S.-J."/>
        </authorList>
    </citation>
    <scope>NUCLEOTIDE SEQUENCE [LARGE SCALE GENOMIC DNA]</scope>
    <source>
        <strain evidence="2 3">M2</strain>
    </source>
</reference>
<dbReference type="AlphaFoldDB" id="A0A6C0U4G6"/>
<dbReference type="Gene3D" id="3.10.450.50">
    <property type="match status" value="1"/>
</dbReference>
<dbReference type="Pfam" id="PF12680">
    <property type="entry name" value="SnoaL_2"/>
    <property type="match status" value="1"/>
</dbReference>
<dbReference type="SUPFAM" id="SSF54427">
    <property type="entry name" value="NTF2-like"/>
    <property type="match status" value="1"/>
</dbReference>
<protein>
    <submittedName>
        <fullName evidence="2">Nuclear transport factor 2 family protein</fullName>
    </submittedName>
</protein>
<name>A0A6C0U4G6_9GAMM</name>
<sequence length="128" mass="14503">MNEADANLALAERLVTALQNCDVAAVRELYTADARIWHNFDQAFQPLEDNLKSLQWMHHKLDNLRYDVVRREAIPGGFYQQHVLRGTLPSGEAFAMPACAIIKIEDGRIVALDEYLDSAHTEPLKSVR</sequence>
<keyword evidence="3" id="KW-1185">Reference proteome</keyword>
<proteinExistence type="predicted"/>
<evidence type="ECO:0000313" key="3">
    <source>
        <dbReference type="Proteomes" id="UP000477680"/>
    </source>
</evidence>
<dbReference type="InterPro" id="IPR037401">
    <property type="entry name" value="SnoaL-like"/>
</dbReference>
<evidence type="ECO:0000313" key="2">
    <source>
        <dbReference type="EMBL" id="QIB65285.1"/>
    </source>
</evidence>
<organism evidence="2 3">
    <name type="scientific">Kineobactrum salinum</name>
    <dbReference type="NCBI Taxonomy" id="2708301"/>
    <lineage>
        <taxon>Bacteria</taxon>
        <taxon>Pseudomonadati</taxon>
        <taxon>Pseudomonadota</taxon>
        <taxon>Gammaproteobacteria</taxon>
        <taxon>Cellvibrionales</taxon>
        <taxon>Halieaceae</taxon>
        <taxon>Kineobactrum</taxon>
    </lineage>
</organism>
<dbReference type="Proteomes" id="UP000477680">
    <property type="component" value="Chromosome"/>
</dbReference>
<feature type="domain" description="SnoaL-like" evidence="1">
    <location>
        <begin position="11"/>
        <end position="111"/>
    </location>
</feature>
<dbReference type="EMBL" id="CP048711">
    <property type="protein sequence ID" value="QIB65285.1"/>
    <property type="molecule type" value="Genomic_DNA"/>
</dbReference>
<dbReference type="RefSeq" id="WP_163494525.1">
    <property type="nucleotide sequence ID" value="NZ_CP048711.1"/>
</dbReference>